<evidence type="ECO:0000313" key="4">
    <source>
        <dbReference type="EMBL" id="GAA4971311.1"/>
    </source>
</evidence>
<dbReference type="EMBL" id="BAABHS010000014">
    <property type="protein sequence ID" value="GAA4971311.1"/>
    <property type="molecule type" value="Genomic_DNA"/>
</dbReference>
<keyword evidence="5" id="KW-1185">Reference proteome</keyword>
<dbReference type="InterPro" id="IPR011042">
    <property type="entry name" value="6-blade_b-propeller_TolB-like"/>
</dbReference>
<proteinExistence type="predicted"/>
<dbReference type="SUPFAM" id="SSF101898">
    <property type="entry name" value="NHL repeat"/>
    <property type="match status" value="1"/>
</dbReference>
<sequence length="351" mass="36475">MSRPRLPAAAVPVIAVLLLPVAAARAETAQSELFAVQDPRITESSGLAASALHADVYWTHNDSGDQPRIYAIGADGRTKATVTLAGVQARDWEAISAGKDDAGRPVLFVGDIGDNKAERSEVVVYRVAEPAELKDATVTPVKYRVRYADGPRDAEALMADPRSGKLYIASKANQGAVYEQPAALSDSAVNTFTRVAAAPPVVTDGAFSPDGTRLILRGYFGATMYAAPGREIGTVSVPFQKQGESVTFTRDGRAVLFGSEGANSTVYRVALEGEAVPDMAAGRGTAVPQAVPPGPGSAPSAVPALPAPGGGDQDGDAGRPKEKAYGPGFLAVFGIVLTVYVVMKIRGRKKG</sequence>
<dbReference type="Proteomes" id="UP001500466">
    <property type="component" value="Unassembled WGS sequence"/>
</dbReference>
<keyword evidence="2" id="KW-1133">Transmembrane helix</keyword>
<organism evidence="4 5">
    <name type="scientific">Yinghuangia aomiensis</name>
    <dbReference type="NCBI Taxonomy" id="676205"/>
    <lineage>
        <taxon>Bacteria</taxon>
        <taxon>Bacillati</taxon>
        <taxon>Actinomycetota</taxon>
        <taxon>Actinomycetes</taxon>
        <taxon>Kitasatosporales</taxon>
        <taxon>Streptomycetaceae</taxon>
        <taxon>Yinghuangia</taxon>
    </lineage>
</organism>
<feature type="signal peptide" evidence="3">
    <location>
        <begin position="1"/>
        <end position="26"/>
    </location>
</feature>
<keyword evidence="3" id="KW-0732">Signal</keyword>
<feature type="transmembrane region" description="Helical" evidence="2">
    <location>
        <begin position="324"/>
        <end position="343"/>
    </location>
</feature>
<name>A0ABP9HIC5_9ACTN</name>
<feature type="chain" id="PRO_5046224199" evidence="3">
    <location>
        <begin position="27"/>
        <end position="351"/>
    </location>
</feature>
<evidence type="ECO:0000256" key="2">
    <source>
        <dbReference type="SAM" id="Phobius"/>
    </source>
</evidence>
<evidence type="ECO:0000313" key="5">
    <source>
        <dbReference type="Proteomes" id="UP001500466"/>
    </source>
</evidence>
<accession>A0ABP9HIC5</accession>
<keyword evidence="2" id="KW-0472">Membrane</keyword>
<gene>
    <name evidence="4" type="ORF">GCM10023205_41310</name>
</gene>
<reference evidence="5" key="1">
    <citation type="journal article" date="2019" name="Int. J. Syst. Evol. Microbiol.">
        <title>The Global Catalogue of Microorganisms (GCM) 10K type strain sequencing project: providing services to taxonomists for standard genome sequencing and annotation.</title>
        <authorList>
            <consortium name="The Broad Institute Genomics Platform"/>
            <consortium name="The Broad Institute Genome Sequencing Center for Infectious Disease"/>
            <person name="Wu L."/>
            <person name="Ma J."/>
        </authorList>
    </citation>
    <scope>NUCLEOTIDE SEQUENCE [LARGE SCALE GENOMIC DNA]</scope>
    <source>
        <strain evidence="5">JCM 17986</strain>
    </source>
</reference>
<keyword evidence="2" id="KW-0812">Transmembrane</keyword>
<comment type="caution">
    <text evidence="4">The sequence shown here is derived from an EMBL/GenBank/DDBJ whole genome shotgun (WGS) entry which is preliminary data.</text>
</comment>
<dbReference type="Gene3D" id="2.120.10.30">
    <property type="entry name" value="TolB, C-terminal domain"/>
    <property type="match status" value="1"/>
</dbReference>
<protein>
    <submittedName>
        <fullName evidence="4">WD40 repeat domain-containing protein</fullName>
    </submittedName>
</protein>
<evidence type="ECO:0000256" key="1">
    <source>
        <dbReference type="SAM" id="MobiDB-lite"/>
    </source>
</evidence>
<evidence type="ECO:0000256" key="3">
    <source>
        <dbReference type="SAM" id="SignalP"/>
    </source>
</evidence>
<feature type="region of interest" description="Disordered" evidence="1">
    <location>
        <begin position="288"/>
        <end position="321"/>
    </location>
</feature>